<comment type="subcellular location">
    <subcellularLocation>
        <location evidence="1">Cytoplasm</location>
    </subcellularLocation>
</comment>
<keyword evidence="6 13" id="KW-0285">Flavoprotein</keyword>
<keyword evidence="8 13" id="KW-0560">Oxidoreductase</keyword>
<dbReference type="InterPro" id="IPR001100">
    <property type="entry name" value="Pyr_nuc-diS_OxRdtase"/>
</dbReference>
<keyword evidence="17" id="KW-1185">Reference proteome</keyword>
<dbReference type="SUPFAM" id="SSF51905">
    <property type="entry name" value="FAD/NAD(P)-binding domain"/>
    <property type="match status" value="1"/>
</dbReference>
<evidence type="ECO:0000256" key="13">
    <source>
        <dbReference type="RuleBase" id="RU003692"/>
    </source>
</evidence>
<comment type="caution">
    <text evidence="16">The sequence shown here is derived from an EMBL/GenBank/DDBJ whole genome shotgun (WGS) entry which is preliminary data.</text>
</comment>
<dbReference type="Pfam" id="PF07992">
    <property type="entry name" value="Pyr_redox_2"/>
    <property type="match status" value="1"/>
</dbReference>
<dbReference type="SUPFAM" id="SSF55424">
    <property type="entry name" value="FAD/NAD-linked reductases, dimerisation (C-terminal) domain"/>
    <property type="match status" value="1"/>
</dbReference>
<dbReference type="InterPro" id="IPR012999">
    <property type="entry name" value="Pyr_OxRdtase_I_AS"/>
</dbReference>
<evidence type="ECO:0000256" key="8">
    <source>
        <dbReference type="ARBA" id="ARBA00023002"/>
    </source>
</evidence>
<evidence type="ECO:0000256" key="1">
    <source>
        <dbReference type="ARBA" id="ARBA00004496"/>
    </source>
</evidence>
<name>A0ABW1IAS1_9PSEU</name>
<dbReference type="InterPro" id="IPR004099">
    <property type="entry name" value="Pyr_nucl-diS_OxRdtase_dimer"/>
</dbReference>
<evidence type="ECO:0000259" key="15">
    <source>
        <dbReference type="Pfam" id="PF07992"/>
    </source>
</evidence>
<dbReference type="PRINTS" id="PR00411">
    <property type="entry name" value="PNDRDTASEI"/>
</dbReference>
<comment type="catalytic activity">
    <reaction evidence="12 13">
        <text>N(6)-[(R)-dihydrolipoyl]-L-lysyl-[protein] + NAD(+) = N(6)-[(R)-lipoyl]-L-lysyl-[protein] + NADH + H(+)</text>
        <dbReference type="Rhea" id="RHEA:15045"/>
        <dbReference type="Rhea" id="RHEA-COMP:10474"/>
        <dbReference type="Rhea" id="RHEA-COMP:10475"/>
        <dbReference type="ChEBI" id="CHEBI:15378"/>
        <dbReference type="ChEBI" id="CHEBI:57540"/>
        <dbReference type="ChEBI" id="CHEBI:57945"/>
        <dbReference type="ChEBI" id="CHEBI:83099"/>
        <dbReference type="ChEBI" id="CHEBI:83100"/>
        <dbReference type="EC" id="1.8.1.4"/>
    </reaction>
</comment>
<dbReference type="PIRSF" id="PIRSF000350">
    <property type="entry name" value="Mercury_reductase_MerA"/>
    <property type="match status" value="1"/>
</dbReference>
<dbReference type="InterPro" id="IPR023753">
    <property type="entry name" value="FAD/NAD-binding_dom"/>
</dbReference>
<evidence type="ECO:0000313" key="17">
    <source>
        <dbReference type="Proteomes" id="UP001596119"/>
    </source>
</evidence>
<keyword evidence="9 13" id="KW-0520">NAD</keyword>
<dbReference type="PANTHER" id="PTHR22912">
    <property type="entry name" value="DISULFIDE OXIDOREDUCTASE"/>
    <property type="match status" value="1"/>
</dbReference>
<organism evidence="16 17">
    <name type="scientific">Pseudonocardia lutea</name>
    <dbReference type="NCBI Taxonomy" id="2172015"/>
    <lineage>
        <taxon>Bacteria</taxon>
        <taxon>Bacillati</taxon>
        <taxon>Actinomycetota</taxon>
        <taxon>Actinomycetes</taxon>
        <taxon>Pseudonocardiales</taxon>
        <taxon>Pseudonocardiaceae</taxon>
        <taxon>Pseudonocardia</taxon>
    </lineage>
</organism>
<gene>
    <name evidence="16" type="primary">lpdA</name>
    <name evidence="16" type="ORF">ACFQH9_19555</name>
</gene>
<comment type="miscellaneous">
    <text evidence="13">The active site is a redox-active disulfide bond.</text>
</comment>
<dbReference type="InterPro" id="IPR036188">
    <property type="entry name" value="FAD/NAD-bd_sf"/>
</dbReference>
<evidence type="ECO:0000256" key="11">
    <source>
        <dbReference type="ARBA" id="ARBA00023284"/>
    </source>
</evidence>
<dbReference type="Pfam" id="PF02852">
    <property type="entry name" value="Pyr_redox_dim"/>
    <property type="match status" value="1"/>
</dbReference>
<dbReference type="PRINTS" id="PR00368">
    <property type="entry name" value="FADPNR"/>
</dbReference>
<feature type="domain" description="FAD/NAD(P)-binding" evidence="15">
    <location>
        <begin position="11"/>
        <end position="324"/>
    </location>
</feature>
<dbReference type="NCBIfam" id="TIGR01350">
    <property type="entry name" value="lipoamide_DH"/>
    <property type="match status" value="1"/>
</dbReference>
<feature type="domain" description="Pyridine nucleotide-disulphide oxidoreductase dimerisation" evidence="14">
    <location>
        <begin position="344"/>
        <end position="451"/>
    </location>
</feature>
<dbReference type="Proteomes" id="UP001596119">
    <property type="component" value="Unassembled WGS sequence"/>
</dbReference>
<dbReference type="EMBL" id="JBHSQK010000047">
    <property type="protein sequence ID" value="MFC5950470.1"/>
    <property type="molecule type" value="Genomic_DNA"/>
</dbReference>
<evidence type="ECO:0000259" key="14">
    <source>
        <dbReference type="Pfam" id="PF02852"/>
    </source>
</evidence>
<evidence type="ECO:0000256" key="3">
    <source>
        <dbReference type="ARBA" id="ARBA00012608"/>
    </source>
</evidence>
<dbReference type="InterPro" id="IPR050151">
    <property type="entry name" value="Class-I_Pyr_Nuc-Dis_Oxidored"/>
</dbReference>
<keyword evidence="11 13" id="KW-0676">Redox-active center</keyword>
<evidence type="ECO:0000256" key="2">
    <source>
        <dbReference type="ARBA" id="ARBA00007532"/>
    </source>
</evidence>
<dbReference type="PROSITE" id="PS00076">
    <property type="entry name" value="PYRIDINE_REDOX_1"/>
    <property type="match status" value="1"/>
</dbReference>
<accession>A0ABW1IAS1</accession>
<evidence type="ECO:0000256" key="4">
    <source>
        <dbReference type="ARBA" id="ARBA00016961"/>
    </source>
</evidence>
<keyword evidence="10" id="KW-1015">Disulfide bond</keyword>
<evidence type="ECO:0000256" key="10">
    <source>
        <dbReference type="ARBA" id="ARBA00023157"/>
    </source>
</evidence>
<evidence type="ECO:0000256" key="7">
    <source>
        <dbReference type="ARBA" id="ARBA00022827"/>
    </source>
</evidence>
<dbReference type="PANTHER" id="PTHR22912:SF217">
    <property type="entry name" value="DIHYDROLIPOYL DEHYDROGENASE"/>
    <property type="match status" value="1"/>
</dbReference>
<protein>
    <recommendedName>
        <fullName evidence="4 13">Dihydrolipoyl dehydrogenase</fullName>
        <ecNumber evidence="3 13">1.8.1.4</ecNumber>
    </recommendedName>
</protein>
<keyword evidence="5" id="KW-0963">Cytoplasm</keyword>
<comment type="similarity">
    <text evidence="2 13">Belongs to the class-I pyridine nucleotide-disulfide oxidoreductase family.</text>
</comment>
<dbReference type="InterPro" id="IPR006258">
    <property type="entry name" value="Lipoamide_DH"/>
</dbReference>
<dbReference type="GO" id="GO:0004148">
    <property type="term" value="F:dihydrolipoyl dehydrogenase (NADH) activity"/>
    <property type="evidence" value="ECO:0007669"/>
    <property type="project" value="UniProtKB-EC"/>
</dbReference>
<keyword evidence="7 13" id="KW-0274">FAD</keyword>
<dbReference type="RefSeq" id="WP_379567603.1">
    <property type="nucleotide sequence ID" value="NZ_JBHSQK010000047.1"/>
</dbReference>
<proteinExistence type="inferred from homology"/>
<evidence type="ECO:0000313" key="16">
    <source>
        <dbReference type="EMBL" id="MFC5950470.1"/>
    </source>
</evidence>
<evidence type="ECO:0000256" key="12">
    <source>
        <dbReference type="ARBA" id="ARBA00049187"/>
    </source>
</evidence>
<comment type="cofactor">
    <cofactor evidence="13">
        <name>FAD</name>
        <dbReference type="ChEBI" id="CHEBI:57692"/>
    </cofactor>
    <text evidence="13">Binds 1 FAD per subunit.</text>
</comment>
<evidence type="ECO:0000256" key="6">
    <source>
        <dbReference type="ARBA" id="ARBA00022630"/>
    </source>
</evidence>
<sequence>MPDTDTPETEFDVVVVGGGSGGYACALRAAGLGLSVALVERDKVGGTCLHRGCIPTKALLQAAEVADRTRESETFGVRATLEGIDPAGLASYRDRVVDKLYRGLEGLVDSRGITVLRGTGRLVSPVAVDVEGRTVVARRGLVLATGSRPRSVPGIEPDGVRVLTSDHALTLDRVPRSAVVLGGGVIGTEFASAWRSFGVEVTIVEAASHLLPTEQVSSSKALERAFRRRKIAQKLRSTVTEVKATEEGVEVTLGSGATLEAEVLLVAVGREPATDGLDLAAAGLDTDRGFVPVDEHCRTKVDGIFAVGDVRPGLQLAHVGFAEGIMVAELVAGLDPEPVDHVGVPRVTYSDPQVASVGLTAAQAAERGLETVEVSYDLAGNGRTQILAGSGSVTLVAEPDGRRVLGMHLVGPNVGELIAEGQLITNLGLPAAQVARLVHPHPTVAEAVGEAHLALVGKPLHAHG</sequence>
<dbReference type="Gene3D" id="3.50.50.60">
    <property type="entry name" value="FAD/NAD(P)-binding domain"/>
    <property type="match status" value="2"/>
</dbReference>
<evidence type="ECO:0000256" key="9">
    <source>
        <dbReference type="ARBA" id="ARBA00023027"/>
    </source>
</evidence>
<dbReference type="EC" id="1.8.1.4" evidence="3 13"/>
<reference evidence="17" key="1">
    <citation type="journal article" date="2019" name="Int. J. Syst. Evol. Microbiol.">
        <title>The Global Catalogue of Microorganisms (GCM) 10K type strain sequencing project: providing services to taxonomists for standard genome sequencing and annotation.</title>
        <authorList>
            <consortium name="The Broad Institute Genomics Platform"/>
            <consortium name="The Broad Institute Genome Sequencing Center for Infectious Disease"/>
            <person name="Wu L."/>
            <person name="Ma J."/>
        </authorList>
    </citation>
    <scope>NUCLEOTIDE SEQUENCE [LARGE SCALE GENOMIC DNA]</scope>
    <source>
        <strain evidence="17">CGMCC 4.7397</strain>
    </source>
</reference>
<dbReference type="InterPro" id="IPR016156">
    <property type="entry name" value="FAD/NAD-linked_Rdtase_dimer_sf"/>
</dbReference>
<evidence type="ECO:0000256" key="5">
    <source>
        <dbReference type="ARBA" id="ARBA00022490"/>
    </source>
</evidence>
<dbReference type="Gene3D" id="3.30.390.30">
    <property type="match status" value="1"/>
</dbReference>